<reference evidence="4 5" key="1">
    <citation type="journal article" date="2021" name="BMC Biol.">
        <title>Horizontally acquired antibacterial genes associated with adaptive radiation of ladybird beetles.</title>
        <authorList>
            <person name="Li H.S."/>
            <person name="Tang X.F."/>
            <person name="Huang Y.H."/>
            <person name="Xu Z.Y."/>
            <person name="Chen M.L."/>
            <person name="Du X.Y."/>
            <person name="Qiu B.Y."/>
            <person name="Chen P.T."/>
            <person name="Zhang W."/>
            <person name="Slipinski A."/>
            <person name="Escalona H.E."/>
            <person name="Waterhouse R.M."/>
            <person name="Zwick A."/>
            <person name="Pang H."/>
        </authorList>
    </citation>
    <scope>NUCLEOTIDE SEQUENCE [LARGE SCALE GENOMIC DNA]</scope>
    <source>
        <strain evidence="4">SYSU2018</strain>
    </source>
</reference>
<name>A0ABD2P9X1_9CUCU</name>
<sequence length="247" mass="27001">MVNSMEKWVRKIAVVTGASCGIGEKIAEKLVEQGLVVIGMARRAELIEEKIEKLQGLPGELHAMKVDITNDEELIKAFEEIEEKFGAVHVLVNNAGIIPTSTLIDGNITVWRKILDTNFLALCVATREAIRSMRKHSIDGHIVHINSVTGHNVPLFPWLSVYPASKFAVTAVTESLRVELLKAGSKIKVSSISPGFVRTPAVIGVDMPEDAAILEAEDIADGVIYVLSTPPHVQIHELMIRPVGEDF</sequence>
<protein>
    <submittedName>
        <fullName evidence="4">Uncharacterized protein</fullName>
    </submittedName>
</protein>
<organism evidence="4 5">
    <name type="scientific">Cryptolaemus montrouzieri</name>
    <dbReference type="NCBI Taxonomy" id="559131"/>
    <lineage>
        <taxon>Eukaryota</taxon>
        <taxon>Metazoa</taxon>
        <taxon>Ecdysozoa</taxon>
        <taxon>Arthropoda</taxon>
        <taxon>Hexapoda</taxon>
        <taxon>Insecta</taxon>
        <taxon>Pterygota</taxon>
        <taxon>Neoptera</taxon>
        <taxon>Endopterygota</taxon>
        <taxon>Coleoptera</taxon>
        <taxon>Polyphaga</taxon>
        <taxon>Cucujiformia</taxon>
        <taxon>Coccinelloidea</taxon>
        <taxon>Coccinellidae</taxon>
        <taxon>Scymninae</taxon>
        <taxon>Scymnini</taxon>
        <taxon>Cryptolaemus</taxon>
    </lineage>
</organism>
<dbReference type="GO" id="GO:0016616">
    <property type="term" value="F:oxidoreductase activity, acting on the CH-OH group of donors, NAD or NADP as acceptor"/>
    <property type="evidence" value="ECO:0007669"/>
    <property type="project" value="UniProtKB-ARBA"/>
</dbReference>
<dbReference type="PANTHER" id="PTHR43115:SF4">
    <property type="entry name" value="DEHYDROGENASE_REDUCTASE SDR FAMILY MEMBER 11"/>
    <property type="match status" value="1"/>
</dbReference>
<evidence type="ECO:0000256" key="3">
    <source>
        <dbReference type="RuleBase" id="RU000363"/>
    </source>
</evidence>
<dbReference type="EMBL" id="JABFTP020000185">
    <property type="protein sequence ID" value="KAL3287728.1"/>
    <property type="molecule type" value="Genomic_DNA"/>
</dbReference>
<dbReference type="Gene3D" id="3.40.50.720">
    <property type="entry name" value="NAD(P)-binding Rossmann-like Domain"/>
    <property type="match status" value="1"/>
</dbReference>
<evidence type="ECO:0000313" key="5">
    <source>
        <dbReference type="Proteomes" id="UP001516400"/>
    </source>
</evidence>
<gene>
    <name evidence="4" type="ORF">HHI36_002192</name>
</gene>
<proteinExistence type="inferred from homology"/>
<dbReference type="InterPro" id="IPR036291">
    <property type="entry name" value="NAD(P)-bd_dom_sf"/>
</dbReference>
<dbReference type="Proteomes" id="UP001516400">
    <property type="component" value="Unassembled WGS sequence"/>
</dbReference>
<keyword evidence="2" id="KW-0560">Oxidoreductase</keyword>
<dbReference type="PANTHER" id="PTHR43115">
    <property type="entry name" value="DEHYDROGENASE/REDUCTASE SDR FAMILY MEMBER 11"/>
    <property type="match status" value="1"/>
</dbReference>
<dbReference type="SUPFAM" id="SSF51735">
    <property type="entry name" value="NAD(P)-binding Rossmann-fold domains"/>
    <property type="match status" value="1"/>
</dbReference>
<keyword evidence="5" id="KW-1185">Reference proteome</keyword>
<comment type="similarity">
    <text evidence="1 3">Belongs to the short-chain dehydrogenases/reductases (SDR) family.</text>
</comment>
<comment type="caution">
    <text evidence="4">The sequence shown here is derived from an EMBL/GenBank/DDBJ whole genome shotgun (WGS) entry which is preliminary data.</text>
</comment>
<dbReference type="Pfam" id="PF00106">
    <property type="entry name" value="adh_short"/>
    <property type="match status" value="1"/>
</dbReference>
<evidence type="ECO:0000256" key="2">
    <source>
        <dbReference type="ARBA" id="ARBA00023002"/>
    </source>
</evidence>
<accession>A0ABD2P9X1</accession>
<dbReference type="AlphaFoldDB" id="A0ABD2P9X1"/>
<dbReference type="PRINTS" id="PR00081">
    <property type="entry name" value="GDHRDH"/>
</dbReference>
<dbReference type="FunFam" id="3.40.50.720:FF:000047">
    <property type="entry name" value="NADP-dependent L-serine/L-allo-threonine dehydrogenase"/>
    <property type="match status" value="1"/>
</dbReference>
<evidence type="ECO:0000313" key="4">
    <source>
        <dbReference type="EMBL" id="KAL3287728.1"/>
    </source>
</evidence>
<evidence type="ECO:0000256" key="1">
    <source>
        <dbReference type="ARBA" id="ARBA00006484"/>
    </source>
</evidence>
<dbReference type="PRINTS" id="PR00080">
    <property type="entry name" value="SDRFAMILY"/>
</dbReference>
<dbReference type="InterPro" id="IPR002347">
    <property type="entry name" value="SDR_fam"/>
</dbReference>